<feature type="compositionally biased region" description="Basic residues" evidence="1">
    <location>
        <begin position="9"/>
        <end position="18"/>
    </location>
</feature>
<evidence type="ECO:0000256" key="1">
    <source>
        <dbReference type="SAM" id="MobiDB-lite"/>
    </source>
</evidence>
<sequence>MVASFTHRNGIKRPKRNTHQSTIWT</sequence>
<organism evidence="2 3">
    <name type="scientific">Flavobacterium sandaracinum</name>
    <dbReference type="NCBI Taxonomy" id="2541733"/>
    <lineage>
        <taxon>Bacteria</taxon>
        <taxon>Pseudomonadati</taxon>
        <taxon>Bacteroidota</taxon>
        <taxon>Flavobacteriia</taxon>
        <taxon>Flavobacteriales</taxon>
        <taxon>Flavobacteriaceae</taxon>
        <taxon>Flavobacterium</taxon>
    </lineage>
</organism>
<dbReference type="EMBL" id="SMFN01000015">
    <property type="protein sequence ID" value="TDE02541.1"/>
    <property type="molecule type" value="Genomic_DNA"/>
</dbReference>
<proteinExistence type="predicted"/>
<reference evidence="2 3" key="1">
    <citation type="submission" date="2019-03" db="EMBL/GenBank/DDBJ databases">
        <title>Flavobacterium LB-D12 sp. nov., isolated from arctic soil.</title>
        <authorList>
            <person name="Chaudhary D.K."/>
        </authorList>
    </citation>
    <scope>NUCLEOTIDE SEQUENCE [LARGE SCALE GENOMIC DNA]</scope>
    <source>
        <strain evidence="2 3">LB-D12</strain>
    </source>
</reference>
<comment type="caution">
    <text evidence="2">The sequence shown here is derived from an EMBL/GenBank/DDBJ whole genome shotgun (WGS) entry which is preliminary data.</text>
</comment>
<accession>A0A4R5CUC4</accession>
<dbReference type="Proteomes" id="UP000294644">
    <property type="component" value="Unassembled WGS sequence"/>
</dbReference>
<feature type="region of interest" description="Disordered" evidence="1">
    <location>
        <begin position="1"/>
        <end position="25"/>
    </location>
</feature>
<protein>
    <submittedName>
        <fullName evidence="2">Uncharacterized protein</fullName>
    </submittedName>
</protein>
<evidence type="ECO:0000313" key="3">
    <source>
        <dbReference type="Proteomes" id="UP000294644"/>
    </source>
</evidence>
<keyword evidence="3" id="KW-1185">Reference proteome</keyword>
<evidence type="ECO:0000313" key="2">
    <source>
        <dbReference type="EMBL" id="TDE02541.1"/>
    </source>
</evidence>
<name>A0A4R5CUC4_9FLAO</name>
<dbReference type="AlphaFoldDB" id="A0A4R5CUC4"/>
<gene>
    <name evidence="2" type="ORF">E0F91_12665</name>
</gene>